<dbReference type="Proteomes" id="UP000312784">
    <property type="component" value="Unassembled WGS sequence"/>
</dbReference>
<dbReference type="SUPFAM" id="SSF53756">
    <property type="entry name" value="UDP-Glycosyltransferase/glycogen phosphorylase"/>
    <property type="match status" value="1"/>
</dbReference>
<comment type="caution">
    <text evidence="3">The sequence shown here is derived from an EMBL/GenBank/DDBJ whole genome shotgun (WGS) entry which is preliminary data.</text>
</comment>
<evidence type="ECO:0000313" key="3">
    <source>
        <dbReference type="EMBL" id="TNV09770.1"/>
    </source>
</evidence>
<reference evidence="3 4" key="1">
    <citation type="submission" date="2019-06" db="EMBL/GenBank/DDBJ databases">
        <title>Ochrobactrum cricket sp.nov., isolated from the insect Teleogryllus occipitalis living in deserted cropland.</title>
        <authorList>
            <person name="Hu M."/>
        </authorList>
    </citation>
    <scope>NUCLEOTIDE SEQUENCE [LARGE SCALE GENOMIC DNA]</scope>
    <source>
        <strain evidence="3 4">LCB8</strain>
    </source>
</reference>
<evidence type="ECO:0000313" key="4">
    <source>
        <dbReference type="Proteomes" id="UP000312784"/>
    </source>
</evidence>
<proteinExistence type="predicted"/>
<dbReference type="EMBL" id="VEWL01000023">
    <property type="protein sequence ID" value="TNV09770.1"/>
    <property type="molecule type" value="Genomic_DNA"/>
</dbReference>
<keyword evidence="4" id="KW-1185">Reference proteome</keyword>
<organism evidence="3 4">
    <name type="scientific">Ochrobactrum teleogrylli</name>
    <dbReference type="NCBI Taxonomy" id="2479765"/>
    <lineage>
        <taxon>Bacteria</taxon>
        <taxon>Pseudomonadati</taxon>
        <taxon>Pseudomonadota</taxon>
        <taxon>Alphaproteobacteria</taxon>
        <taxon>Hyphomicrobiales</taxon>
        <taxon>Brucellaceae</taxon>
        <taxon>Brucella/Ochrobactrum group</taxon>
        <taxon>Ochrobactrum</taxon>
    </lineage>
</organism>
<feature type="domain" description="Glycosyltransferase subfamily 4-like N-terminal" evidence="2">
    <location>
        <begin position="80"/>
        <end position="173"/>
    </location>
</feature>
<dbReference type="InterPro" id="IPR001296">
    <property type="entry name" value="Glyco_trans_1"/>
</dbReference>
<dbReference type="Pfam" id="PF00534">
    <property type="entry name" value="Glycos_transf_1"/>
    <property type="match status" value="1"/>
</dbReference>
<protein>
    <submittedName>
        <fullName evidence="3">Glycosyltransferase</fullName>
    </submittedName>
</protein>
<dbReference type="RefSeq" id="WP_140026375.1">
    <property type="nucleotide sequence ID" value="NZ_JBHUFG010000040.1"/>
</dbReference>
<dbReference type="PANTHER" id="PTHR12526:SF637">
    <property type="entry name" value="GLYCOSYLTRANSFERASE EPSF-RELATED"/>
    <property type="match status" value="1"/>
</dbReference>
<accession>A0ABY2Y0X6</accession>
<gene>
    <name evidence="3" type="ORF">FIC94_21590</name>
</gene>
<dbReference type="InterPro" id="IPR028098">
    <property type="entry name" value="Glyco_trans_4-like_N"/>
</dbReference>
<dbReference type="PANTHER" id="PTHR12526">
    <property type="entry name" value="GLYCOSYLTRANSFERASE"/>
    <property type="match status" value="1"/>
</dbReference>
<dbReference type="Gene3D" id="3.40.50.2000">
    <property type="entry name" value="Glycogen Phosphorylase B"/>
    <property type="match status" value="2"/>
</dbReference>
<evidence type="ECO:0000259" key="1">
    <source>
        <dbReference type="Pfam" id="PF00534"/>
    </source>
</evidence>
<evidence type="ECO:0000259" key="2">
    <source>
        <dbReference type="Pfam" id="PF13439"/>
    </source>
</evidence>
<name>A0ABY2Y0X6_9HYPH</name>
<sequence length="376" mass="41750">MPTIPAKNTWGITTVVRDVSHFGGGMLNVARPVHTGLSNRGADAVFISGNAPCSPVDMGYVVGMDGRGFAKLPVSLMRSIAHIHGIWTMFEYRAFKEARRRNARIAISPHGALEAWAFYHKHAKKRIAWWLYQKRILQAADLLVVNSVQELHRLRELGLKPPIATIANGVDLEGFSSLDENGQERERIVLFFSRIDPKKGVPDLIEAWIALQPKNGYRLHIHGHGEAAYVATLKQRIAATGLNDISLLPPVFGAARWDVFRKASIYVLPSYSENFGITVAEALTAGLPVITTKATPWADLSETGLGWIIDNDVRQLRDALGAATSLDASHLSAIRHKAHIYARELYNWEIIAQRYLETYAWLASPSIPCPDWVDHG</sequence>
<dbReference type="Pfam" id="PF13439">
    <property type="entry name" value="Glyco_transf_4"/>
    <property type="match status" value="1"/>
</dbReference>
<feature type="domain" description="Glycosyl transferase family 1" evidence="1">
    <location>
        <begin position="183"/>
        <end position="320"/>
    </location>
</feature>